<dbReference type="EMBL" id="ML119160">
    <property type="protein sequence ID" value="RPB08634.1"/>
    <property type="molecule type" value="Genomic_DNA"/>
</dbReference>
<dbReference type="InParanoid" id="A0A3N4KDM2"/>
<accession>A0A3N4KDM2</accession>
<gene>
    <name evidence="2" type="ORF">P167DRAFT_578016</name>
</gene>
<name>A0A3N4KDM2_9PEZI</name>
<feature type="compositionally biased region" description="Pro residues" evidence="1">
    <location>
        <begin position="21"/>
        <end position="30"/>
    </location>
</feature>
<sequence length="75" mass="8364">MSPRGNQLSIKIPSRFIKDSPFPPPPPPSPTEQRYPSFPFGGEVGTKSISQHHSHGAVYRWFASGMDRRGMYYGG</sequence>
<reference evidence="2 3" key="1">
    <citation type="journal article" date="2018" name="Nat. Ecol. Evol.">
        <title>Pezizomycetes genomes reveal the molecular basis of ectomycorrhizal truffle lifestyle.</title>
        <authorList>
            <person name="Murat C."/>
            <person name="Payen T."/>
            <person name="Noel B."/>
            <person name="Kuo A."/>
            <person name="Morin E."/>
            <person name="Chen J."/>
            <person name="Kohler A."/>
            <person name="Krizsan K."/>
            <person name="Balestrini R."/>
            <person name="Da Silva C."/>
            <person name="Montanini B."/>
            <person name="Hainaut M."/>
            <person name="Levati E."/>
            <person name="Barry K.W."/>
            <person name="Belfiori B."/>
            <person name="Cichocki N."/>
            <person name="Clum A."/>
            <person name="Dockter R.B."/>
            <person name="Fauchery L."/>
            <person name="Guy J."/>
            <person name="Iotti M."/>
            <person name="Le Tacon F."/>
            <person name="Lindquist E.A."/>
            <person name="Lipzen A."/>
            <person name="Malagnac F."/>
            <person name="Mello A."/>
            <person name="Molinier V."/>
            <person name="Miyauchi S."/>
            <person name="Poulain J."/>
            <person name="Riccioni C."/>
            <person name="Rubini A."/>
            <person name="Sitrit Y."/>
            <person name="Splivallo R."/>
            <person name="Traeger S."/>
            <person name="Wang M."/>
            <person name="Zifcakova L."/>
            <person name="Wipf D."/>
            <person name="Zambonelli A."/>
            <person name="Paolocci F."/>
            <person name="Nowrousian M."/>
            <person name="Ottonello S."/>
            <person name="Baldrian P."/>
            <person name="Spatafora J.W."/>
            <person name="Henrissat B."/>
            <person name="Nagy L.G."/>
            <person name="Aury J.M."/>
            <person name="Wincker P."/>
            <person name="Grigoriev I.V."/>
            <person name="Bonfante P."/>
            <person name="Martin F.M."/>
        </authorList>
    </citation>
    <scope>NUCLEOTIDE SEQUENCE [LARGE SCALE GENOMIC DNA]</scope>
    <source>
        <strain evidence="2 3">CCBAS932</strain>
    </source>
</reference>
<dbReference type="Proteomes" id="UP000277580">
    <property type="component" value="Unassembled WGS sequence"/>
</dbReference>
<protein>
    <submittedName>
        <fullName evidence="2">Uncharacterized protein</fullName>
    </submittedName>
</protein>
<dbReference type="AlphaFoldDB" id="A0A3N4KDM2"/>
<evidence type="ECO:0000256" key="1">
    <source>
        <dbReference type="SAM" id="MobiDB-lite"/>
    </source>
</evidence>
<evidence type="ECO:0000313" key="3">
    <source>
        <dbReference type="Proteomes" id="UP000277580"/>
    </source>
</evidence>
<organism evidence="2 3">
    <name type="scientific">Morchella conica CCBAS932</name>
    <dbReference type="NCBI Taxonomy" id="1392247"/>
    <lineage>
        <taxon>Eukaryota</taxon>
        <taxon>Fungi</taxon>
        <taxon>Dikarya</taxon>
        <taxon>Ascomycota</taxon>
        <taxon>Pezizomycotina</taxon>
        <taxon>Pezizomycetes</taxon>
        <taxon>Pezizales</taxon>
        <taxon>Morchellaceae</taxon>
        <taxon>Morchella</taxon>
    </lineage>
</organism>
<keyword evidence="3" id="KW-1185">Reference proteome</keyword>
<proteinExistence type="predicted"/>
<evidence type="ECO:0000313" key="2">
    <source>
        <dbReference type="EMBL" id="RPB08634.1"/>
    </source>
</evidence>
<feature type="region of interest" description="Disordered" evidence="1">
    <location>
        <begin position="1"/>
        <end position="53"/>
    </location>
</feature>